<dbReference type="InterPro" id="IPR021130">
    <property type="entry name" value="PRib-ATP_PPHydrolase-like"/>
</dbReference>
<dbReference type="InterPro" id="IPR008179">
    <property type="entry name" value="HisE"/>
</dbReference>
<organism evidence="17 18">
    <name type="scientific">Legionella wadsworthii</name>
    <dbReference type="NCBI Taxonomy" id="28088"/>
    <lineage>
        <taxon>Bacteria</taxon>
        <taxon>Pseudomonadati</taxon>
        <taxon>Pseudomonadota</taxon>
        <taxon>Gammaproteobacteria</taxon>
        <taxon>Legionellales</taxon>
        <taxon>Legionellaceae</taxon>
        <taxon>Legionella</taxon>
    </lineage>
</organism>
<dbReference type="InterPro" id="IPR002496">
    <property type="entry name" value="PRib_AMP_CycHydrolase_dom"/>
</dbReference>
<dbReference type="HAMAP" id="MF_01019">
    <property type="entry name" value="HisIE"/>
    <property type="match status" value="1"/>
</dbReference>
<gene>
    <name evidence="15 17" type="primary">hisI</name>
    <name evidence="15" type="synonym">hisIE</name>
    <name evidence="17" type="ORF">NCTC11532_01750</name>
</gene>
<dbReference type="Proteomes" id="UP000255297">
    <property type="component" value="Unassembled WGS sequence"/>
</dbReference>
<evidence type="ECO:0000256" key="6">
    <source>
        <dbReference type="ARBA" id="ARBA00007731"/>
    </source>
</evidence>
<keyword evidence="13 15" id="KW-0368">Histidine biosynthesis</keyword>
<feature type="region of interest" description="Phosphoribosyl-ATP pyrophosphohydrolase" evidence="15">
    <location>
        <begin position="115"/>
        <end position="213"/>
    </location>
</feature>
<dbReference type="FunFam" id="3.10.20.810:FF:000001">
    <property type="entry name" value="Histidine biosynthesis bifunctional protein HisIE"/>
    <property type="match status" value="1"/>
</dbReference>
<dbReference type="InterPro" id="IPR038019">
    <property type="entry name" value="PRib_AMP_CycHydrolase_sf"/>
</dbReference>
<keyword evidence="10 15" id="KW-0547">Nucleotide-binding</keyword>
<dbReference type="GO" id="GO:0004635">
    <property type="term" value="F:phosphoribosyl-AMP cyclohydrolase activity"/>
    <property type="evidence" value="ECO:0007669"/>
    <property type="project" value="UniProtKB-UniRule"/>
</dbReference>
<evidence type="ECO:0000256" key="12">
    <source>
        <dbReference type="ARBA" id="ARBA00022840"/>
    </source>
</evidence>
<evidence type="ECO:0000256" key="13">
    <source>
        <dbReference type="ARBA" id="ARBA00023102"/>
    </source>
</evidence>
<dbReference type="SUPFAM" id="SSF101386">
    <property type="entry name" value="all-alpha NTP pyrophosphatases"/>
    <property type="match status" value="1"/>
</dbReference>
<dbReference type="GO" id="GO:0004636">
    <property type="term" value="F:phosphoribosyl-ATP diphosphatase activity"/>
    <property type="evidence" value="ECO:0007669"/>
    <property type="project" value="UniProtKB-UniRule"/>
</dbReference>
<evidence type="ECO:0000256" key="11">
    <source>
        <dbReference type="ARBA" id="ARBA00022801"/>
    </source>
</evidence>
<dbReference type="GO" id="GO:0005737">
    <property type="term" value="C:cytoplasm"/>
    <property type="evidence" value="ECO:0007669"/>
    <property type="project" value="UniProtKB-SubCell"/>
</dbReference>
<dbReference type="AlphaFoldDB" id="A0A378LS06"/>
<evidence type="ECO:0000256" key="15">
    <source>
        <dbReference type="HAMAP-Rule" id="MF_01019"/>
    </source>
</evidence>
<dbReference type="CDD" id="cd11534">
    <property type="entry name" value="NTP-PPase_HisIE_like"/>
    <property type="match status" value="1"/>
</dbReference>
<dbReference type="NCBIfam" id="TIGR03188">
    <property type="entry name" value="histidine_hisI"/>
    <property type="match status" value="1"/>
</dbReference>
<dbReference type="Pfam" id="PF01502">
    <property type="entry name" value="PRA-CH"/>
    <property type="match status" value="1"/>
</dbReference>
<evidence type="ECO:0000256" key="1">
    <source>
        <dbReference type="ARBA" id="ARBA00000024"/>
    </source>
</evidence>
<dbReference type="PANTHER" id="PTHR42945">
    <property type="entry name" value="HISTIDINE BIOSYNTHESIS BIFUNCTIONAL PROTEIN"/>
    <property type="match status" value="1"/>
</dbReference>
<keyword evidence="9 15" id="KW-0028">Amino-acid biosynthesis</keyword>
<evidence type="ECO:0000256" key="7">
    <source>
        <dbReference type="ARBA" id="ARBA00008299"/>
    </source>
</evidence>
<dbReference type="NCBIfam" id="NF002747">
    <property type="entry name" value="PRK02759.1"/>
    <property type="match status" value="1"/>
</dbReference>
<evidence type="ECO:0000256" key="2">
    <source>
        <dbReference type="ARBA" id="ARBA00001460"/>
    </source>
</evidence>
<proteinExistence type="inferred from homology"/>
<comment type="subcellular location">
    <subcellularLocation>
        <location evidence="3 15">Cytoplasm</location>
    </subcellularLocation>
</comment>
<keyword evidence="18" id="KW-1185">Reference proteome</keyword>
<evidence type="ECO:0000256" key="3">
    <source>
        <dbReference type="ARBA" id="ARBA00004496"/>
    </source>
</evidence>
<accession>A0A378LS06</accession>
<comment type="pathway">
    <text evidence="5 15">Amino-acid biosynthesis; L-histidine biosynthesis; L-histidine from 5-phospho-alpha-D-ribose 1-diphosphate: step 2/9.</text>
</comment>
<keyword evidence="12 15" id="KW-0067">ATP-binding</keyword>
<dbReference type="InterPro" id="IPR023019">
    <property type="entry name" value="His_synth_HisIE"/>
</dbReference>
<dbReference type="STRING" id="1122170.GCA_000701265_00736"/>
<dbReference type="Gene3D" id="3.10.20.810">
    <property type="entry name" value="Phosphoribosyl-AMP cyclohydrolase"/>
    <property type="match status" value="1"/>
</dbReference>
<evidence type="ECO:0000256" key="14">
    <source>
        <dbReference type="ARBA" id="ARBA00023268"/>
    </source>
</evidence>
<comment type="similarity">
    <text evidence="6 15">In the C-terminal section; belongs to the PRA-PH family.</text>
</comment>
<evidence type="ECO:0000256" key="5">
    <source>
        <dbReference type="ARBA" id="ARBA00005204"/>
    </source>
</evidence>
<dbReference type="UniPathway" id="UPA00031">
    <property type="reaction ID" value="UER00007"/>
</dbReference>
<evidence type="ECO:0000256" key="10">
    <source>
        <dbReference type="ARBA" id="ARBA00022741"/>
    </source>
</evidence>
<comment type="catalytic activity">
    <reaction evidence="2 15">
        <text>1-(5-phospho-beta-D-ribosyl)-ATP + H2O = 1-(5-phospho-beta-D-ribosyl)-5'-AMP + diphosphate + H(+)</text>
        <dbReference type="Rhea" id="RHEA:22828"/>
        <dbReference type="ChEBI" id="CHEBI:15377"/>
        <dbReference type="ChEBI" id="CHEBI:15378"/>
        <dbReference type="ChEBI" id="CHEBI:33019"/>
        <dbReference type="ChEBI" id="CHEBI:59457"/>
        <dbReference type="ChEBI" id="CHEBI:73183"/>
        <dbReference type="EC" id="3.6.1.31"/>
    </reaction>
</comment>
<dbReference type="RefSeq" id="WP_031565323.1">
    <property type="nucleotide sequence ID" value="NZ_CAAAIS010000003.1"/>
</dbReference>
<dbReference type="OrthoDB" id="9795769at2"/>
<evidence type="ECO:0000259" key="16">
    <source>
        <dbReference type="Pfam" id="PF01502"/>
    </source>
</evidence>
<evidence type="ECO:0000313" key="18">
    <source>
        <dbReference type="Proteomes" id="UP000255297"/>
    </source>
</evidence>
<comment type="similarity">
    <text evidence="7 15">In the N-terminal section; belongs to the PRA-CH family.</text>
</comment>
<sequence>MIHMEINSLDWKKMNGLLPAIVQNAENGAVLMFGYMNQEALIATLTTGQLNLYSRSRKRLWRKGESSGNSMSVQHISVDCDNDSLLIQVLPKGPACHLGHTTCFQPEHHSNLGFVHELIELINERVDSNNENSYTMQLFESGISRCAQKVGEEAVEVVIAAVKNHREDLVNECADLIFHLFVLLKTCELNFYDVLQCLRDRDSSASIQKGITE</sequence>
<dbReference type="EC" id="3.5.4.19" evidence="15"/>
<comment type="pathway">
    <text evidence="4 15">Amino-acid biosynthesis; L-histidine biosynthesis; L-histidine from 5-phospho-alpha-D-ribose 1-diphosphate: step 3/9.</text>
</comment>
<dbReference type="NCBIfam" id="NF000768">
    <property type="entry name" value="PRK00051.1"/>
    <property type="match status" value="1"/>
</dbReference>
<dbReference type="EC" id="3.6.1.31" evidence="15"/>
<dbReference type="SUPFAM" id="SSF141734">
    <property type="entry name" value="HisI-like"/>
    <property type="match status" value="1"/>
</dbReference>
<keyword evidence="8 15" id="KW-0963">Cytoplasm</keyword>
<protein>
    <recommendedName>
        <fullName evidence="15">Histidine biosynthesis bifunctional protein HisIE</fullName>
    </recommendedName>
    <domain>
        <recommendedName>
            <fullName evidence="15">Phosphoribosyl-AMP cyclohydrolase</fullName>
            <shortName evidence="15">PRA-CH</shortName>
            <ecNumber evidence="15">3.5.4.19</ecNumber>
        </recommendedName>
    </domain>
    <domain>
        <recommendedName>
            <fullName evidence="15">Phosphoribosyl-ATP pyrophosphatase</fullName>
            <shortName evidence="15">PRA-PH</shortName>
            <ecNumber evidence="15">3.6.1.31</ecNumber>
        </recommendedName>
    </domain>
</protein>
<feature type="domain" description="Phosphoribosyl-AMP cyclohydrolase" evidence="16">
    <location>
        <begin position="32"/>
        <end position="105"/>
    </location>
</feature>
<dbReference type="GO" id="GO:0005524">
    <property type="term" value="F:ATP binding"/>
    <property type="evidence" value="ECO:0007669"/>
    <property type="project" value="UniProtKB-KW"/>
</dbReference>
<dbReference type="PANTHER" id="PTHR42945:SF9">
    <property type="entry name" value="HISTIDINE BIOSYNTHESIS BIFUNCTIONAL PROTEIN HISIE"/>
    <property type="match status" value="1"/>
</dbReference>
<dbReference type="HAMAP" id="MF_01020">
    <property type="entry name" value="HisE"/>
    <property type="match status" value="1"/>
</dbReference>
<keyword evidence="14 15" id="KW-0511">Multifunctional enzyme</keyword>
<comment type="catalytic activity">
    <reaction evidence="1 15">
        <text>1-(5-phospho-beta-D-ribosyl)-5'-AMP + H2O = 1-(5-phospho-beta-D-ribosyl)-5-[(5-phospho-beta-D-ribosylamino)methylideneamino]imidazole-4-carboxamide</text>
        <dbReference type="Rhea" id="RHEA:20049"/>
        <dbReference type="ChEBI" id="CHEBI:15377"/>
        <dbReference type="ChEBI" id="CHEBI:58435"/>
        <dbReference type="ChEBI" id="CHEBI:59457"/>
        <dbReference type="EC" id="3.5.4.19"/>
    </reaction>
</comment>
<dbReference type="Gene3D" id="1.10.287.1080">
    <property type="entry name" value="MazG-like"/>
    <property type="match status" value="1"/>
</dbReference>
<evidence type="ECO:0000256" key="8">
    <source>
        <dbReference type="ARBA" id="ARBA00022490"/>
    </source>
</evidence>
<name>A0A378LS06_9GAMM</name>
<evidence type="ECO:0000313" key="17">
    <source>
        <dbReference type="EMBL" id="STY29563.1"/>
    </source>
</evidence>
<evidence type="ECO:0000256" key="9">
    <source>
        <dbReference type="ARBA" id="ARBA00022605"/>
    </source>
</evidence>
<evidence type="ECO:0000256" key="4">
    <source>
        <dbReference type="ARBA" id="ARBA00005169"/>
    </source>
</evidence>
<dbReference type="GO" id="GO:0000105">
    <property type="term" value="P:L-histidine biosynthetic process"/>
    <property type="evidence" value="ECO:0007669"/>
    <property type="project" value="UniProtKB-UniRule"/>
</dbReference>
<reference evidence="17 18" key="1">
    <citation type="submission" date="2018-06" db="EMBL/GenBank/DDBJ databases">
        <authorList>
            <consortium name="Pathogen Informatics"/>
            <person name="Doyle S."/>
        </authorList>
    </citation>
    <scope>NUCLEOTIDE SEQUENCE [LARGE SCALE GENOMIC DNA]</scope>
    <source>
        <strain evidence="17 18">NCTC11532</strain>
    </source>
</reference>
<dbReference type="EMBL" id="UGPB01000001">
    <property type="protein sequence ID" value="STY29563.1"/>
    <property type="molecule type" value="Genomic_DNA"/>
</dbReference>
<feature type="region of interest" description="Phosphoribosyl-AMP cyclohydrolase" evidence="15">
    <location>
        <begin position="1"/>
        <end position="114"/>
    </location>
</feature>
<dbReference type="Pfam" id="PF01503">
    <property type="entry name" value="PRA-PH"/>
    <property type="match status" value="1"/>
</dbReference>
<keyword evidence="11 15" id="KW-0378">Hydrolase</keyword>